<comment type="caution">
    <text evidence="2">The sequence shown here is derived from an EMBL/GenBank/DDBJ whole genome shotgun (WGS) entry which is preliminary data.</text>
</comment>
<dbReference type="GeneID" id="82201646"/>
<dbReference type="RefSeq" id="WP_075817288.1">
    <property type="nucleotide sequence ID" value="NZ_CAPIAK010000049.1"/>
</dbReference>
<dbReference type="AlphaFoldDB" id="A0A1U7NJG7"/>
<organism evidence="2 3">
    <name type="scientific">Ileibacterium valens</name>
    <dbReference type="NCBI Taxonomy" id="1862668"/>
    <lineage>
        <taxon>Bacteria</taxon>
        <taxon>Bacillati</taxon>
        <taxon>Bacillota</taxon>
        <taxon>Erysipelotrichia</taxon>
        <taxon>Erysipelotrichales</taxon>
        <taxon>Erysipelotrichaceae</taxon>
        <taxon>Ileibacterium</taxon>
    </lineage>
</organism>
<dbReference type="EMBL" id="MPJW01000004">
    <property type="protein sequence ID" value="OLU43428.1"/>
    <property type="molecule type" value="Genomic_DNA"/>
</dbReference>
<dbReference type="InterPro" id="IPR025536">
    <property type="entry name" value="DUF4422"/>
</dbReference>
<name>A0A1U7NJG7_9FIRM</name>
<protein>
    <recommendedName>
        <fullName evidence="1">DUF4422 domain-containing protein</fullName>
    </recommendedName>
</protein>
<evidence type="ECO:0000313" key="2">
    <source>
        <dbReference type="EMBL" id="OLU43428.1"/>
    </source>
</evidence>
<dbReference type="OrthoDB" id="9798746at2"/>
<evidence type="ECO:0000259" key="1">
    <source>
        <dbReference type="Pfam" id="PF14393"/>
    </source>
</evidence>
<reference evidence="2 3" key="1">
    <citation type="submission" date="2016-11" db="EMBL/GenBank/DDBJ databases">
        <title>Description of two novel members of the family Erysipelotrichaceae: Ileibacterium lipovorans gen. nov., sp. nov. and Dubosiella newyorkensis, gen. nov., sp. nov.</title>
        <authorList>
            <person name="Cox L.M."/>
            <person name="Sohn J."/>
            <person name="Tyrrell K.L."/>
            <person name="Citron D.M."/>
            <person name="Lawson P.A."/>
            <person name="Patel N.B."/>
            <person name="Iizumi T."/>
            <person name="Perez-Perez G.I."/>
            <person name="Goldstein E.J."/>
            <person name="Blaser M.J."/>
        </authorList>
    </citation>
    <scope>NUCLEOTIDE SEQUENCE [LARGE SCALE GENOMIC DNA]</scope>
    <source>
        <strain evidence="2 3">NYU-BL-A3</strain>
    </source>
</reference>
<gene>
    <name evidence="2" type="ORF">BO222_00060</name>
</gene>
<dbReference type="Pfam" id="PF14393">
    <property type="entry name" value="DUF4422"/>
    <property type="match status" value="1"/>
</dbReference>
<evidence type="ECO:0000313" key="3">
    <source>
        <dbReference type="Proteomes" id="UP000186341"/>
    </source>
</evidence>
<accession>A0A1U7NJG7</accession>
<keyword evidence="3" id="KW-1185">Reference proteome</keyword>
<proteinExistence type="predicted"/>
<dbReference type="Proteomes" id="UP000186341">
    <property type="component" value="Unassembled WGS sequence"/>
</dbReference>
<sequence length="252" mass="30200">MIYNYFIGHRPFELPAAIEGIKLQVGNQSDFGDVRDNTGDQIADKNANYCELTALYWIWKNECPKMNSDDRISINHYRRWFVGLNDPSLENVLKNDQAIVLPKFEPYRETVKEQYCNESGFLEDLNKVRSIIQRKYPEDVVYFDQVMEQGGIHQYNMMITTVNHYSDFCSWLFPILFDLEKEINLDNYNDYQKRIYGFLSERLLNVWVKSRQLTVAEMKVEQPQIRGKDMMRLNLRRVRNRIEFKLFHKKRP</sequence>
<feature type="domain" description="DUF4422" evidence="1">
    <location>
        <begin position="6"/>
        <end position="211"/>
    </location>
</feature>